<dbReference type="OrthoDB" id="9788698at2"/>
<evidence type="ECO:0000313" key="4">
    <source>
        <dbReference type="Proteomes" id="UP000233535"/>
    </source>
</evidence>
<evidence type="ECO:0000259" key="2">
    <source>
        <dbReference type="PROSITE" id="PS51658"/>
    </source>
</evidence>
<evidence type="ECO:0000256" key="1">
    <source>
        <dbReference type="SAM" id="MobiDB-lite"/>
    </source>
</evidence>
<dbReference type="InterPro" id="IPR001943">
    <property type="entry name" value="UVR_dom"/>
</dbReference>
<dbReference type="Pfam" id="PF02577">
    <property type="entry name" value="BFN_dom"/>
    <property type="match status" value="1"/>
</dbReference>
<evidence type="ECO:0000313" key="3">
    <source>
        <dbReference type="EMBL" id="PKQ65886.1"/>
    </source>
</evidence>
<dbReference type="PANTHER" id="PTHR15160:SF1">
    <property type="entry name" value="VON HIPPEL-LINDAU DISEASE TUMOR SUPPRESSOR"/>
    <property type="match status" value="1"/>
</dbReference>
<sequence>MGKIKLNVLGLSYSQTQTGAYALVLSEEDGARRIPIIIGGVEAQSIAIQLEELEPPRPLTHDLFKSFAEAFGVSVVEVNIYRLEEGIFYSELICEKGPSRIRIDSRTSDAVAIALRFRCPIFTTEEIIEKAGIVLSIEGEAEDPLISSQPESEVSKPEKRSQFTEYSVSQLDGLLEDAIRDEDYERASLIRDEIGRRGE</sequence>
<dbReference type="Proteomes" id="UP000233535">
    <property type="component" value="Unassembled WGS sequence"/>
</dbReference>
<reference evidence="3 4" key="1">
    <citation type="journal article" date="2017" name="Front. Microbiol.">
        <title>Labilibaculum manganireducens gen. nov., sp. nov. and Labilibaculum filiforme sp. nov., Novel Bacteroidetes Isolated from Subsurface Sediments of the Baltic Sea.</title>
        <authorList>
            <person name="Vandieken V."/>
            <person name="Marshall I.P."/>
            <person name="Niemann H."/>
            <person name="Engelen B."/>
            <person name="Cypionka H."/>
        </authorList>
    </citation>
    <scope>NUCLEOTIDE SEQUENCE [LARGE SCALE GENOMIC DNA]</scope>
    <source>
        <strain evidence="3 4">59.16B</strain>
    </source>
</reference>
<feature type="region of interest" description="Disordered" evidence="1">
    <location>
        <begin position="144"/>
        <end position="165"/>
    </location>
</feature>
<feature type="domain" description="BFN" evidence="2">
    <location>
        <begin position="3"/>
        <end position="135"/>
    </location>
</feature>
<feature type="compositionally biased region" description="Basic and acidic residues" evidence="1">
    <location>
        <begin position="153"/>
        <end position="162"/>
    </location>
</feature>
<comment type="caution">
    <text evidence="3">The sequence shown here is derived from an EMBL/GenBank/DDBJ whole genome shotgun (WGS) entry which is preliminary data.</text>
</comment>
<protein>
    <recommendedName>
        <fullName evidence="2">BFN domain-containing protein</fullName>
    </recommendedName>
</protein>
<organism evidence="3 4">
    <name type="scientific">Labilibaculum filiforme</name>
    <dbReference type="NCBI Taxonomy" id="1940526"/>
    <lineage>
        <taxon>Bacteria</taxon>
        <taxon>Pseudomonadati</taxon>
        <taxon>Bacteroidota</taxon>
        <taxon>Bacteroidia</taxon>
        <taxon>Marinilabiliales</taxon>
        <taxon>Marinifilaceae</taxon>
        <taxon>Labilibaculum</taxon>
    </lineage>
</organism>
<dbReference type="InterPro" id="IPR003729">
    <property type="entry name" value="Bi_nuclease_dom"/>
</dbReference>
<proteinExistence type="predicted"/>
<dbReference type="RefSeq" id="WP_101259821.1">
    <property type="nucleotide sequence ID" value="NZ_MVDD01000001.1"/>
</dbReference>
<dbReference type="Pfam" id="PF02151">
    <property type="entry name" value="UVR"/>
    <property type="match status" value="1"/>
</dbReference>
<dbReference type="SUPFAM" id="SSF103256">
    <property type="entry name" value="Hypothetical protein TM0160"/>
    <property type="match status" value="1"/>
</dbReference>
<dbReference type="PROSITE" id="PS51658">
    <property type="entry name" value="BFN"/>
    <property type="match status" value="1"/>
</dbReference>
<keyword evidence="4" id="KW-1185">Reference proteome</keyword>
<accession>A0A2N3I6F4</accession>
<name>A0A2N3I6F4_9BACT</name>
<dbReference type="EMBL" id="MVDD01000001">
    <property type="protein sequence ID" value="PKQ65886.1"/>
    <property type="molecule type" value="Genomic_DNA"/>
</dbReference>
<dbReference type="Gene3D" id="3.10.690.10">
    <property type="entry name" value="Bifunctional nuclease domain"/>
    <property type="match status" value="1"/>
</dbReference>
<dbReference type="PANTHER" id="PTHR15160">
    <property type="entry name" value="VON HIPPEL-LINDAU PROTEIN"/>
    <property type="match status" value="1"/>
</dbReference>
<dbReference type="AlphaFoldDB" id="A0A2N3I6F4"/>
<dbReference type="InterPro" id="IPR036104">
    <property type="entry name" value="BFN_sf"/>
</dbReference>
<gene>
    <name evidence="3" type="ORF">BZG02_02465</name>
</gene>
<dbReference type="GO" id="GO:0004518">
    <property type="term" value="F:nuclease activity"/>
    <property type="evidence" value="ECO:0007669"/>
    <property type="project" value="InterPro"/>
</dbReference>